<dbReference type="EMBL" id="JAIVFP010000001">
    <property type="protein sequence ID" value="MCI4684132.1"/>
    <property type="molecule type" value="Genomic_DNA"/>
</dbReference>
<protein>
    <submittedName>
        <fullName evidence="1">Uncharacterized protein</fullName>
    </submittedName>
</protein>
<evidence type="ECO:0000313" key="1">
    <source>
        <dbReference type="EMBL" id="MCI4684132.1"/>
    </source>
</evidence>
<accession>A0ABS9Z974</accession>
<comment type="caution">
    <text evidence="1">The sequence shown here is derived from an EMBL/GenBank/DDBJ whole genome shotgun (WGS) entry which is preliminary data.</text>
</comment>
<evidence type="ECO:0000313" key="2">
    <source>
        <dbReference type="Proteomes" id="UP001139104"/>
    </source>
</evidence>
<name>A0ABS9Z974_9HYPH</name>
<sequence>MRPDPKIDCARAPVVALGGEEFFVPTLALRQARLVVPGLLKLMPRLNAVQARIAAGDPLGATLIDQDDVELMIDVVHCGLTRAYPDFSRDDLLDREAAFPELVAALGVIARQTGLFAAPEAQAPGE</sequence>
<gene>
    <name evidence="1" type="ORF">K2U94_15420</name>
</gene>
<proteinExistence type="predicted"/>
<reference evidence="1" key="1">
    <citation type="journal article" date="2022" name="ISME J.">
        <title>Identification of active gaseous-alkane degraders at natural gas seeps.</title>
        <authorList>
            <person name="Farhan Ul Haque M."/>
            <person name="Hernandez M."/>
            <person name="Crombie A.T."/>
            <person name="Murrell J.C."/>
        </authorList>
    </citation>
    <scope>NUCLEOTIDE SEQUENCE</scope>
    <source>
        <strain evidence="1">PC2</strain>
    </source>
</reference>
<dbReference type="Proteomes" id="UP001139104">
    <property type="component" value="Unassembled WGS sequence"/>
</dbReference>
<organism evidence="1 2">
    <name type="scientific">Candidatus Rhodoblastus alkanivorans</name>
    <dbReference type="NCBI Taxonomy" id="2954117"/>
    <lineage>
        <taxon>Bacteria</taxon>
        <taxon>Pseudomonadati</taxon>
        <taxon>Pseudomonadota</taxon>
        <taxon>Alphaproteobacteria</taxon>
        <taxon>Hyphomicrobiales</taxon>
        <taxon>Rhodoblastaceae</taxon>
        <taxon>Rhodoblastus</taxon>
    </lineage>
</organism>
<keyword evidence="2" id="KW-1185">Reference proteome</keyword>
<dbReference type="RefSeq" id="WP_243068042.1">
    <property type="nucleotide sequence ID" value="NZ_JAIVFK010000039.1"/>
</dbReference>